<dbReference type="RefSeq" id="WP_279529748.1">
    <property type="nucleotide sequence ID" value="NZ_CP122312.1"/>
</dbReference>
<dbReference type="PANTHER" id="PTHR34075:SF5">
    <property type="entry name" value="BLR3430 PROTEIN"/>
    <property type="match status" value="1"/>
</dbReference>
<feature type="domain" description="ChsH2 rubredoxin-like zinc ribbon" evidence="2">
    <location>
        <begin position="26"/>
        <end position="48"/>
    </location>
</feature>
<dbReference type="InterPro" id="IPR022002">
    <property type="entry name" value="ChsH2_Znr"/>
</dbReference>
<dbReference type="AlphaFoldDB" id="A0ABD5Z4B2"/>
<dbReference type="SUPFAM" id="SSF50249">
    <property type="entry name" value="Nucleic acid-binding proteins"/>
    <property type="match status" value="1"/>
</dbReference>
<comment type="caution">
    <text evidence="3">The sequence shown here is derived from an EMBL/GenBank/DDBJ whole genome shotgun (WGS) entry which is preliminary data.</text>
</comment>
<evidence type="ECO:0000313" key="4">
    <source>
        <dbReference type="Proteomes" id="UP001596447"/>
    </source>
</evidence>
<name>A0ABD5Z4B2_9EURY</name>
<proteinExistence type="predicted"/>
<sequence length="127" mass="13458">MTDIRTAGYDEWLDSIDTGEGYYLACPNGHGSLPPRAVCPHCGSAELEEETLPDAGSVEAHTIVHVPTPRFDGEAPYVTAVADFGDVRLTGVVRGLAPADVEDGLAVVPTVVDREDGEGRLLVLEAR</sequence>
<organism evidence="3 4">
    <name type="scientific">Halospeciosus flavus</name>
    <dbReference type="NCBI Taxonomy" id="3032283"/>
    <lineage>
        <taxon>Archaea</taxon>
        <taxon>Methanobacteriati</taxon>
        <taxon>Methanobacteriota</taxon>
        <taxon>Stenosarchaea group</taxon>
        <taxon>Halobacteria</taxon>
        <taxon>Halobacteriales</taxon>
        <taxon>Halobacteriaceae</taxon>
        <taxon>Halospeciosus</taxon>
    </lineage>
</organism>
<evidence type="ECO:0000259" key="2">
    <source>
        <dbReference type="Pfam" id="PF12172"/>
    </source>
</evidence>
<dbReference type="Pfam" id="PF01796">
    <property type="entry name" value="OB_ChsH2_C"/>
    <property type="match status" value="1"/>
</dbReference>
<dbReference type="InterPro" id="IPR052513">
    <property type="entry name" value="Thioester_dehydratase-like"/>
</dbReference>
<dbReference type="InterPro" id="IPR012340">
    <property type="entry name" value="NA-bd_OB-fold"/>
</dbReference>
<keyword evidence="4" id="KW-1185">Reference proteome</keyword>
<evidence type="ECO:0000313" key="3">
    <source>
        <dbReference type="EMBL" id="MFC7199825.1"/>
    </source>
</evidence>
<dbReference type="InterPro" id="IPR002878">
    <property type="entry name" value="ChsH2_C"/>
</dbReference>
<dbReference type="Proteomes" id="UP001596447">
    <property type="component" value="Unassembled WGS sequence"/>
</dbReference>
<evidence type="ECO:0000259" key="1">
    <source>
        <dbReference type="Pfam" id="PF01796"/>
    </source>
</evidence>
<dbReference type="Pfam" id="PF12172">
    <property type="entry name" value="zf-ChsH2"/>
    <property type="match status" value="1"/>
</dbReference>
<gene>
    <name evidence="3" type="ORF">ACFQJ9_10480</name>
</gene>
<protein>
    <submittedName>
        <fullName evidence="3">Zn-ribbon domain-containing OB-fold protein</fullName>
    </submittedName>
</protein>
<dbReference type="EMBL" id="JBHTAR010000011">
    <property type="protein sequence ID" value="MFC7199825.1"/>
    <property type="molecule type" value="Genomic_DNA"/>
</dbReference>
<reference evidence="3 4" key="1">
    <citation type="journal article" date="2019" name="Int. J. Syst. Evol. Microbiol.">
        <title>The Global Catalogue of Microorganisms (GCM) 10K type strain sequencing project: providing services to taxonomists for standard genome sequencing and annotation.</title>
        <authorList>
            <consortium name="The Broad Institute Genomics Platform"/>
            <consortium name="The Broad Institute Genome Sequencing Center for Infectious Disease"/>
            <person name="Wu L."/>
            <person name="Ma J."/>
        </authorList>
    </citation>
    <scope>NUCLEOTIDE SEQUENCE [LARGE SCALE GENOMIC DNA]</scope>
    <source>
        <strain evidence="3 4">XZGYJ-43</strain>
    </source>
</reference>
<dbReference type="PANTHER" id="PTHR34075">
    <property type="entry name" value="BLR3430 PROTEIN"/>
    <property type="match status" value="1"/>
</dbReference>
<accession>A0ABD5Z4B2</accession>
<feature type="domain" description="ChsH2 C-terminal OB-fold" evidence="1">
    <location>
        <begin position="50"/>
        <end position="107"/>
    </location>
</feature>